<evidence type="ECO:0000256" key="11">
    <source>
        <dbReference type="ARBA" id="ARBA00022889"/>
    </source>
</evidence>
<dbReference type="Pfam" id="PF00084">
    <property type="entry name" value="Sushi"/>
    <property type="match status" value="3"/>
</dbReference>
<dbReference type="OMA" id="PICADHD"/>
<evidence type="ECO:0000256" key="12">
    <source>
        <dbReference type="ARBA" id="ARBA00023018"/>
    </source>
</evidence>
<dbReference type="SUPFAM" id="SSF57535">
    <property type="entry name" value="Complement control module/SCR domain"/>
    <property type="match status" value="3"/>
</dbReference>
<dbReference type="InterPro" id="IPR043555">
    <property type="entry name" value="SRPX-like"/>
</dbReference>
<evidence type="ECO:0000256" key="5">
    <source>
        <dbReference type="ARBA" id="ARBA00022490"/>
    </source>
</evidence>
<evidence type="ECO:0000313" key="20">
    <source>
        <dbReference type="Proteomes" id="UP001108240"/>
    </source>
</evidence>
<feature type="chain" id="PRO_5039931186" description="Sushi repeat-containing protein SRPX2" evidence="16">
    <location>
        <begin position="20"/>
        <end position="486"/>
    </location>
</feature>
<keyword evidence="5" id="KW-0963">Cytoplasm</keyword>
<dbReference type="GO" id="GO:0005737">
    <property type="term" value="C:cytoplasm"/>
    <property type="evidence" value="ECO:0007669"/>
    <property type="project" value="UniProtKB-SubCell"/>
</dbReference>
<evidence type="ECO:0000256" key="3">
    <source>
        <dbReference type="ARBA" id="ARBA00004613"/>
    </source>
</evidence>
<dbReference type="FunFam" id="2.10.70.10:FF:000024">
    <property type="entry name" value="Sushi repeat-containing protein SRPX"/>
    <property type="match status" value="1"/>
</dbReference>
<feature type="domain" description="Sushi" evidence="18">
    <location>
        <begin position="65"/>
        <end position="115"/>
    </location>
</feature>
<evidence type="ECO:0000256" key="13">
    <source>
        <dbReference type="ARBA" id="ARBA00023157"/>
    </source>
</evidence>
<dbReference type="SMART" id="SM00032">
    <property type="entry name" value="CCP"/>
    <property type="match status" value="3"/>
</dbReference>
<feature type="domain" description="Sushi" evidence="18">
    <location>
        <begin position="116"/>
        <end position="174"/>
    </location>
</feature>
<organism evidence="19 20">
    <name type="scientific">Cyprinus carpio carpio</name>
    <dbReference type="NCBI Taxonomy" id="630221"/>
    <lineage>
        <taxon>Eukaryota</taxon>
        <taxon>Metazoa</taxon>
        <taxon>Chordata</taxon>
        <taxon>Craniata</taxon>
        <taxon>Vertebrata</taxon>
        <taxon>Euteleostomi</taxon>
        <taxon>Actinopterygii</taxon>
        <taxon>Neopterygii</taxon>
        <taxon>Teleostei</taxon>
        <taxon>Ostariophysi</taxon>
        <taxon>Cypriniformes</taxon>
        <taxon>Cyprinidae</taxon>
        <taxon>Cyprininae</taxon>
        <taxon>Cyprinus</taxon>
    </lineage>
</organism>
<protein>
    <recommendedName>
        <fullName evidence="4">Sushi repeat-containing protein SRPX2</fullName>
    </recommendedName>
</protein>
<accession>A0A9J8CNY1</accession>
<dbReference type="InterPro" id="IPR003410">
    <property type="entry name" value="HYR_dom"/>
</dbReference>
<evidence type="ECO:0000259" key="18">
    <source>
        <dbReference type="PROSITE" id="PS50923"/>
    </source>
</evidence>
<keyword evidence="13 15" id="KW-1015">Disulfide bond</keyword>
<reference evidence="19" key="2">
    <citation type="submission" date="2025-09" db="UniProtKB">
        <authorList>
            <consortium name="Ensembl"/>
        </authorList>
    </citation>
    <scope>IDENTIFICATION</scope>
</reference>
<name>A0A9J8CNY1_CYPCA</name>
<feature type="signal peptide" evidence="16">
    <location>
        <begin position="1"/>
        <end position="19"/>
    </location>
</feature>
<comment type="subcellular location">
    <subcellularLocation>
        <location evidence="1">Cell surface</location>
    </subcellularLocation>
    <subcellularLocation>
        <location evidence="2">Cytoplasm</location>
    </subcellularLocation>
    <subcellularLocation>
        <location evidence="3">Secreted</location>
    </subcellularLocation>
    <subcellularLocation>
        <location evidence="14">Synapse</location>
    </subcellularLocation>
</comment>
<dbReference type="InterPro" id="IPR000436">
    <property type="entry name" value="Sushi_SCR_CCP_dom"/>
</dbReference>
<feature type="domain" description="HYR" evidence="17">
    <location>
        <begin position="173"/>
        <end position="256"/>
    </location>
</feature>
<feature type="domain" description="Sushi" evidence="18">
    <location>
        <begin position="257"/>
        <end position="316"/>
    </location>
</feature>
<evidence type="ECO:0000256" key="2">
    <source>
        <dbReference type="ARBA" id="ARBA00004496"/>
    </source>
</evidence>
<dbReference type="Gene3D" id="2.10.70.10">
    <property type="entry name" value="Complement Module, domain 1"/>
    <property type="match status" value="3"/>
</dbReference>
<dbReference type="GO" id="GO:0045202">
    <property type="term" value="C:synapse"/>
    <property type="evidence" value="ECO:0007669"/>
    <property type="project" value="UniProtKB-SubCell"/>
</dbReference>
<evidence type="ECO:0000256" key="8">
    <source>
        <dbReference type="ARBA" id="ARBA00022659"/>
    </source>
</evidence>
<feature type="disulfide bond" evidence="15">
    <location>
        <begin position="145"/>
        <end position="172"/>
    </location>
</feature>
<evidence type="ECO:0000256" key="1">
    <source>
        <dbReference type="ARBA" id="ARBA00004241"/>
    </source>
</evidence>
<keyword evidence="9 16" id="KW-0732">Signal</keyword>
<evidence type="ECO:0000256" key="4">
    <source>
        <dbReference type="ARBA" id="ARBA00014594"/>
    </source>
</evidence>
<evidence type="ECO:0000256" key="14">
    <source>
        <dbReference type="ARBA" id="ARBA00034103"/>
    </source>
</evidence>
<keyword evidence="10" id="KW-0677">Repeat</keyword>
<dbReference type="GO" id="GO:0090050">
    <property type="term" value="P:positive regulation of cell migration involved in sprouting angiogenesis"/>
    <property type="evidence" value="ECO:0007669"/>
    <property type="project" value="TreeGrafter"/>
</dbReference>
<evidence type="ECO:0000256" key="9">
    <source>
        <dbReference type="ARBA" id="ARBA00022729"/>
    </source>
</evidence>
<dbReference type="CDD" id="cd00033">
    <property type="entry name" value="CCP"/>
    <property type="match status" value="3"/>
</dbReference>
<dbReference type="Proteomes" id="UP001108240">
    <property type="component" value="Unplaced"/>
</dbReference>
<keyword evidence="8 15" id="KW-0768">Sushi</keyword>
<keyword evidence="20" id="KW-1185">Reference proteome</keyword>
<dbReference type="GO" id="GO:0005102">
    <property type="term" value="F:signaling receptor binding"/>
    <property type="evidence" value="ECO:0007669"/>
    <property type="project" value="TreeGrafter"/>
</dbReference>
<keyword evidence="6" id="KW-0964">Secreted</keyword>
<proteinExistence type="predicted"/>
<keyword evidence="7" id="KW-0037">Angiogenesis</keyword>
<keyword evidence="11" id="KW-0130">Cell adhesion</keyword>
<reference evidence="19" key="1">
    <citation type="submission" date="2025-08" db="UniProtKB">
        <authorList>
            <consortium name="Ensembl"/>
        </authorList>
    </citation>
    <scope>IDENTIFICATION</scope>
</reference>
<evidence type="ECO:0000256" key="16">
    <source>
        <dbReference type="SAM" id="SignalP"/>
    </source>
</evidence>
<dbReference type="Pfam" id="PF13778">
    <property type="entry name" value="DUF4174"/>
    <property type="match status" value="1"/>
</dbReference>
<dbReference type="GO" id="GO:0001525">
    <property type="term" value="P:angiogenesis"/>
    <property type="evidence" value="ECO:0007669"/>
    <property type="project" value="UniProtKB-KW"/>
</dbReference>
<evidence type="ECO:0000313" key="19">
    <source>
        <dbReference type="Ensembl" id="ENSCCRP00000166905.1"/>
    </source>
</evidence>
<dbReference type="InterPro" id="IPR025232">
    <property type="entry name" value="DUF4174"/>
</dbReference>
<evidence type="ECO:0000256" key="6">
    <source>
        <dbReference type="ARBA" id="ARBA00022525"/>
    </source>
</evidence>
<sequence length="486" mass="55533">MIRFIVLFVELCIICLSLGDYNEGSTSSYNDTNEVVHEDETYYTPQLDYKHPQWCHVLKLSNGEVSCSSPRGGHHRGSLGTRCLLSCVRGYKRLGPSSVQCMPNRRWSGSAICRKIRCHVLPLIDYGMYSCTRGFVVDSRCDYTCYEGYQIEGDRYRMCQEEGTWSGTEPTCADHDPPKLKCPLSRVKIAEPGKLTAMVSWDRPVAKDTADRALQVLRNGLESGSDFPEGIHVIRYKVSDQARNTATCKFTVHVEVRRCPKLKPPMHGYLTCSSDGNNFGAVCEYHCDPGFERTGFATRVCQLNRSWSDEAAQCVCEYVVRFIFKSQTLFFFFVKHLLFLLVMAIKTDVRSAGALLDQFYEKRRLLVVSTPDNANQKYRLQNIMLQKAECGLDLRHVTVIELLGTSPRAVGRIKEQRIDPEVVEGLRQALYISTAYFTMVLLDEYGVDRERFVNPTTSDELYSYVDEYLLTEEQLERLAMNRDFCD</sequence>
<dbReference type="PROSITE" id="PS50923">
    <property type="entry name" value="SUSHI"/>
    <property type="match status" value="3"/>
</dbReference>
<dbReference type="GO" id="GO:0098609">
    <property type="term" value="P:cell-cell adhesion"/>
    <property type="evidence" value="ECO:0007669"/>
    <property type="project" value="TreeGrafter"/>
</dbReference>
<dbReference type="AlphaFoldDB" id="A0A9J8CNY1"/>
<evidence type="ECO:0000256" key="10">
    <source>
        <dbReference type="ARBA" id="ARBA00022737"/>
    </source>
</evidence>
<dbReference type="PROSITE" id="PS50825">
    <property type="entry name" value="HYR"/>
    <property type="match status" value="1"/>
</dbReference>
<dbReference type="GO" id="GO:0005576">
    <property type="term" value="C:extracellular region"/>
    <property type="evidence" value="ECO:0007669"/>
    <property type="project" value="UniProtKB-SubCell"/>
</dbReference>
<dbReference type="GeneTree" id="ENSGT00940000159149"/>
<dbReference type="GO" id="GO:0009986">
    <property type="term" value="C:cell surface"/>
    <property type="evidence" value="ECO:0007669"/>
    <property type="project" value="UniProtKB-SubCell"/>
</dbReference>
<dbReference type="PANTHER" id="PTHR46343:SF3">
    <property type="entry name" value="SUSHI REPEAT-CONTAINING PROTEIN SRPX2"/>
    <property type="match status" value="1"/>
</dbReference>
<dbReference type="PANTHER" id="PTHR46343">
    <property type="entry name" value="HYR DOMAIN-CONTAINING PROTEIN"/>
    <property type="match status" value="1"/>
</dbReference>
<evidence type="ECO:0000256" key="7">
    <source>
        <dbReference type="ARBA" id="ARBA00022657"/>
    </source>
</evidence>
<keyword evidence="12" id="KW-0770">Synapse</keyword>
<evidence type="ECO:0000259" key="17">
    <source>
        <dbReference type="PROSITE" id="PS50825"/>
    </source>
</evidence>
<dbReference type="Pfam" id="PF02494">
    <property type="entry name" value="HYR"/>
    <property type="match status" value="1"/>
</dbReference>
<feature type="disulfide bond" evidence="15">
    <location>
        <begin position="287"/>
        <end position="314"/>
    </location>
</feature>
<dbReference type="GO" id="GO:0051965">
    <property type="term" value="P:positive regulation of synapse assembly"/>
    <property type="evidence" value="ECO:0007669"/>
    <property type="project" value="TreeGrafter"/>
</dbReference>
<dbReference type="Ensembl" id="ENSCCRT00000185211.1">
    <property type="protein sequence ID" value="ENSCCRP00000166905.1"/>
    <property type="gene ID" value="ENSCCRG00000081130.1"/>
</dbReference>
<dbReference type="InterPro" id="IPR035976">
    <property type="entry name" value="Sushi/SCR/CCP_sf"/>
</dbReference>
<evidence type="ECO:0000256" key="15">
    <source>
        <dbReference type="PROSITE-ProRule" id="PRU00302"/>
    </source>
</evidence>
<comment type="caution">
    <text evidence="15">Lacks conserved residue(s) required for the propagation of feature annotation.</text>
</comment>